<evidence type="ECO:0000256" key="1">
    <source>
        <dbReference type="SAM" id="MobiDB-lite"/>
    </source>
</evidence>
<feature type="region of interest" description="Disordered" evidence="1">
    <location>
        <begin position="1"/>
        <end position="42"/>
    </location>
</feature>
<dbReference type="Proteomes" id="UP000287651">
    <property type="component" value="Unassembled WGS sequence"/>
</dbReference>
<evidence type="ECO:0000313" key="3">
    <source>
        <dbReference type="Proteomes" id="UP000287651"/>
    </source>
</evidence>
<dbReference type="AlphaFoldDB" id="A0A427AAY3"/>
<gene>
    <name evidence="2" type="ORF">B296_00009278</name>
</gene>
<sequence length="83" mass="8104">MVELPVPGWRPTATGRKGSLEMQKREAGKSGGSFTTPAKRGRPFGSTAAAAAAAAATSAAAGDASSPASLLGPSLQITTSFAG</sequence>
<dbReference type="EMBL" id="AMZH03003117">
    <property type="protein sequence ID" value="RRT73359.1"/>
    <property type="molecule type" value="Genomic_DNA"/>
</dbReference>
<proteinExistence type="predicted"/>
<reference evidence="2 3" key="1">
    <citation type="journal article" date="2014" name="Agronomy (Basel)">
        <title>A Draft Genome Sequence for Ensete ventricosum, the Drought-Tolerant Tree Against Hunger.</title>
        <authorList>
            <person name="Harrison J."/>
            <person name="Moore K.A."/>
            <person name="Paszkiewicz K."/>
            <person name="Jones T."/>
            <person name="Grant M."/>
            <person name="Ambacheew D."/>
            <person name="Muzemil S."/>
            <person name="Studholme D.J."/>
        </authorList>
    </citation>
    <scope>NUCLEOTIDE SEQUENCE [LARGE SCALE GENOMIC DNA]</scope>
</reference>
<feature type="compositionally biased region" description="Basic and acidic residues" evidence="1">
    <location>
        <begin position="18"/>
        <end position="28"/>
    </location>
</feature>
<evidence type="ECO:0000313" key="2">
    <source>
        <dbReference type="EMBL" id="RRT73359.1"/>
    </source>
</evidence>
<accession>A0A427AAY3</accession>
<organism evidence="2 3">
    <name type="scientific">Ensete ventricosum</name>
    <name type="common">Abyssinian banana</name>
    <name type="synonym">Musa ensete</name>
    <dbReference type="NCBI Taxonomy" id="4639"/>
    <lineage>
        <taxon>Eukaryota</taxon>
        <taxon>Viridiplantae</taxon>
        <taxon>Streptophyta</taxon>
        <taxon>Embryophyta</taxon>
        <taxon>Tracheophyta</taxon>
        <taxon>Spermatophyta</taxon>
        <taxon>Magnoliopsida</taxon>
        <taxon>Liliopsida</taxon>
        <taxon>Zingiberales</taxon>
        <taxon>Musaceae</taxon>
        <taxon>Ensete</taxon>
    </lineage>
</organism>
<comment type="caution">
    <text evidence="2">The sequence shown here is derived from an EMBL/GenBank/DDBJ whole genome shotgun (WGS) entry which is preliminary data.</text>
</comment>
<name>A0A427AAY3_ENSVE</name>
<protein>
    <submittedName>
        <fullName evidence="2">Uncharacterized protein</fullName>
    </submittedName>
</protein>